<reference evidence="2 3" key="1">
    <citation type="submission" date="2019-06" db="EMBL/GenBank/DDBJ databases">
        <title>Sequencing the genomes of 1000 actinobacteria strains.</title>
        <authorList>
            <person name="Klenk H.-P."/>
        </authorList>
    </citation>
    <scope>NUCLEOTIDE SEQUENCE [LARGE SCALE GENOMIC DNA]</scope>
    <source>
        <strain evidence="2 3">DSM 26477</strain>
    </source>
</reference>
<dbReference type="EMBL" id="VFOM01000002">
    <property type="protein sequence ID" value="TQL46705.1"/>
    <property type="molecule type" value="Genomic_DNA"/>
</dbReference>
<dbReference type="RefSeq" id="WP_185740547.1">
    <property type="nucleotide sequence ID" value="NZ_VFOM01000002.1"/>
</dbReference>
<dbReference type="Proteomes" id="UP000317998">
    <property type="component" value="Unassembled WGS sequence"/>
</dbReference>
<organism evidence="2 3">
    <name type="scientific">Homoserinimonas aerilata</name>
    <dbReference type="NCBI Taxonomy" id="1162970"/>
    <lineage>
        <taxon>Bacteria</taxon>
        <taxon>Bacillati</taxon>
        <taxon>Actinomycetota</taxon>
        <taxon>Actinomycetes</taxon>
        <taxon>Micrococcales</taxon>
        <taxon>Microbacteriaceae</taxon>
        <taxon>Homoserinimonas</taxon>
    </lineage>
</organism>
<keyword evidence="1" id="KW-0472">Membrane</keyword>
<keyword evidence="1" id="KW-0812">Transmembrane</keyword>
<sequence>MTRRTTYVAPELPGVDPVVQAAIARTVIAWAVSVILIAAGVLLGVLIGVVL</sequence>
<accession>A0A542YF36</accession>
<feature type="transmembrane region" description="Helical" evidence="1">
    <location>
        <begin position="27"/>
        <end position="50"/>
    </location>
</feature>
<gene>
    <name evidence="2" type="ORF">FB562_2229</name>
</gene>
<dbReference type="AlphaFoldDB" id="A0A542YF36"/>
<evidence type="ECO:0000313" key="3">
    <source>
        <dbReference type="Proteomes" id="UP000317998"/>
    </source>
</evidence>
<comment type="caution">
    <text evidence="2">The sequence shown here is derived from an EMBL/GenBank/DDBJ whole genome shotgun (WGS) entry which is preliminary data.</text>
</comment>
<proteinExistence type="predicted"/>
<evidence type="ECO:0000313" key="2">
    <source>
        <dbReference type="EMBL" id="TQL46705.1"/>
    </source>
</evidence>
<protein>
    <submittedName>
        <fullName evidence="2">Uncharacterized protein</fullName>
    </submittedName>
</protein>
<evidence type="ECO:0000256" key="1">
    <source>
        <dbReference type="SAM" id="Phobius"/>
    </source>
</evidence>
<keyword evidence="1" id="KW-1133">Transmembrane helix</keyword>
<keyword evidence="3" id="KW-1185">Reference proteome</keyword>
<name>A0A542YF36_9MICO</name>